<feature type="transmembrane region" description="Helical" evidence="2">
    <location>
        <begin position="15"/>
        <end position="41"/>
    </location>
</feature>
<dbReference type="Proteomes" id="UP000321199">
    <property type="component" value="Chromosome"/>
</dbReference>
<evidence type="ECO:0000256" key="2">
    <source>
        <dbReference type="SAM" id="Phobius"/>
    </source>
</evidence>
<evidence type="ECO:0000256" key="1">
    <source>
        <dbReference type="SAM" id="MobiDB-lite"/>
    </source>
</evidence>
<proteinExistence type="predicted"/>
<accession>A0A5B8RYF5</accession>
<dbReference type="EMBL" id="CP042344">
    <property type="protein sequence ID" value="QEA13718.1"/>
    <property type="molecule type" value="Genomic_DNA"/>
</dbReference>
<dbReference type="KEGG" id="cof:FOZ74_12125"/>
<dbReference type="OrthoDB" id="8795784at2"/>
<name>A0A5B8RYF5_9BURK</name>
<keyword evidence="4" id="KW-1185">Reference proteome</keyword>
<organism evidence="3 4">
    <name type="scientific">Comamonas flocculans</name>
    <dbReference type="NCBI Taxonomy" id="2597701"/>
    <lineage>
        <taxon>Bacteria</taxon>
        <taxon>Pseudomonadati</taxon>
        <taxon>Pseudomonadota</taxon>
        <taxon>Betaproteobacteria</taxon>
        <taxon>Burkholderiales</taxon>
        <taxon>Comamonadaceae</taxon>
        <taxon>Comamonas</taxon>
    </lineage>
</organism>
<feature type="compositionally biased region" description="Basic and acidic residues" evidence="1">
    <location>
        <begin position="90"/>
        <end position="103"/>
    </location>
</feature>
<sequence length="103" mass="11409">MNEVVTTAIRWSLRLALIAMGGLLFLSLLLAGCILALAWSLRAAWARLTGRPVAPWVMRMDPRHGFSTVYRSTARWTSNTASNMGRGARRLGEVTDVTPREIP</sequence>
<dbReference type="RefSeq" id="WP_146913308.1">
    <property type="nucleotide sequence ID" value="NZ_CP042344.1"/>
</dbReference>
<protein>
    <submittedName>
        <fullName evidence="3">Uncharacterized protein</fullName>
    </submittedName>
</protein>
<gene>
    <name evidence="3" type="ORF">FOZ74_12125</name>
</gene>
<reference evidence="3 4" key="1">
    <citation type="submission" date="2019-07" db="EMBL/GenBank/DDBJ databases">
        <title>Complete genome sequence of Comamonas sp. NLF 7-7 isolated from livestock.</title>
        <authorList>
            <person name="Kim D.H."/>
            <person name="Kim J.G."/>
        </authorList>
    </citation>
    <scope>NUCLEOTIDE SEQUENCE [LARGE SCALE GENOMIC DNA]</scope>
    <source>
        <strain evidence="3 4">NLF 7-7</strain>
    </source>
</reference>
<evidence type="ECO:0000313" key="4">
    <source>
        <dbReference type="Proteomes" id="UP000321199"/>
    </source>
</evidence>
<feature type="region of interest" description="Disordered" evidence="1">
    <location>
        <begin position="80"/>
        <end position="103"/>
    </location>
</feature>
<keyword evidence="2" id="KW-1133">Transmembrane helix</keyword>
<keyword evidence="2" id="KW-0812">Transmembrane</keyword>
<dbReference type="AlphaFoldDB" id="A0A5B8RYF5"/>
<keyword evidence="2" id="KW-0472">Membrane</keyword>
<evidence type="ECO:0000313" key="3">
    <source>
        <dbReference type="EMBL" id="QEA13718.1"/>
    </source>
</evidence>